<evidence type="ECO:0000313" key="1">
    <source>
        <dbReference type="EMBL" id="MBX4222153.1"/>
    </source>
</evidence>
<feature type="non-terminal residue" evidence="1">
    <location>
        <position position="152"/>
    </location>
</feature>
<dbReference type="EMBL" id="JAIFOC010000033">
    <property type="protein sequence ID" value="MBX4222153.1"/>
    <property type="molecule type" value="Genomic_DNA"/>
</dbReference>
<organism evidence="1 2">
    <name type="scientific">Enterococcus faecium</name>
    <name type="common">Streptococcus faecium</name>
    <dbReference type="NCBI Taxonomy" id="1352"/>
    <lineage>
        <taxon>Bacteria</taxon>
        <taxon>Bacillati</taxon>
        <taxon>Bacillota</taxon>
        <taxon>Bacilli</taxon>
        <taxon>Lactobacillales</taxon>
        <taxon>Enterococcaceae</taxon>
        <taxon>Enterococcus</taxon>
    </lineage>
</organism>
<protein>
    <submittedName>
        <fullName evidence="1">Uncharacterized protein</fullName>
    </submittedName>
</protein>
<name>A0A9X1K8W5_ENTFC</name>
<accession>A0A9X1K8W5</accession>
<comment type="caution">
    <text evidence="1">The sequence shown here is derived from an EMBL/GenBank/DDBJ whole genome shotgun (WGS) entry which is preliminary data.</text>
</comment>
<dbReference type="RefSeq" id="WP_220715783.1">
    <property type="nucleotide sequence ID" value="NZ_JAIFOC010000033.1"/>
</dbReference>
<dbReference type="Proteomes" id="UP001139644">
    <property type="component" value="Unassembled WGS sequence"/>
</dbReference>
<reference evidence="1" key="1">
    <citation type="journal article" date="2022" name="J. Anim. Sci.">
        <title>Whole genome sequence analyses-based assessment of virulence potential and antimicrobial susceptibilities and resistance of Enterococcus faecium strains isolated from commercial swine and cattle probiotic products.</title>
        <authorList>
            <person name="Shridhar P.B."/>
            <person name="Amachawadi R.G."/>
            <person name="Tokach M."/>
            <person name="Patel I."/>
            <person name="Gangiredla J."/>
            <person name="Mammel M."/>
            <person name="Nagaraja T.G."/>
        </authorList>
    </citation>
    <scope>NUCLEOTIDE SEQUENCE</scope>
    <source>
        <strain evidence="1">EF215</strain>
    </source>
</reference>
<dbReference type="AlphaFoldDB" id="A0A9X1K8W5"/>
<proteinExistence type="predicted"/>
<evidence type="ECO:0000313" key="2">
    <source>
        <dbReference type="Proteomes" id="UP001139644"/>
    </source>
</evidence>
<gene>
    <name evidence="1" type="ORF">KYX88_04745</name>
</gene>
<sequence length="152" mass="17795">MKKFVVAHPAQQHSYKIAEALIEKEMLFKYITSVYLKKGSILNKLLNIIPGENKLRAKGRHSDKICDEEVLLINEFSGLLLLILQRVKFLKHLYKKYWDFHNKKFNKKLIKYINSNIDEISGVIIFDKVSVVFFNKQINISIIQNMSSHTVD</sequence>